<dbReference type="WBParaSite" id="NBR_0001415701-mRNA-1">
    <property type="protein sequence ID" value="NBR_0001415701-mRNA-1"/>
    <property type="gene ID" value="NBR_0001415701"/>
</dbReference>
<keyword evidence="1" id="KW-1133">Transmembrane helix</keyword>
<evidence type="ECO:0000313" key="2">
    <source>
        <dbReference type="EMBL" id="VDL77747.1"/>
    </source>
</evidence>
<keyword evidence="1" id="KW-0812">Transmembrane</keyword>
<evidence type="ECO:0000313" key="3">
    <source>
        <dbReference type="Proteomes" id="UP000271162"/>
    </source>
</evidence>
<evidence type="ECO:0000256" key="1">
    <source>
        <dbReference type="SAM" id="Phobius"/>
    </source>
</evidence>
<feature type="transmembrane region" description="Helical" evidence="1">
    <location>
        <begin position="39"/>
        <end position="65"/>
    </location>
</feature>
<keyword evidence="1" id="KW-0472">Membrane</keyword>
<gene>
    <name evidence="2" type="ORF">NBR_LOCUS14158</name>
</gene>
<accession>A0A0N4YC98</accession>
<name>A0A0N4YC98_NIPBR</name>
<reference evidence="2 3" key="2">
    <citation type="submission" date="2018-11" db="EMBL/GenBank/DDBJ databases">
        <authorList>
            <consortium name="Pathogen Informatics"/>
        </authorList>
    </citation>
    <scope>NUCLEOTIDE SEQUENCE [LARGE SCALE GENOMIC DNA]</scope>
</reference>
<protein>
    <submittedName>
        <fullName evidence="4">Small integral membrane protein 15</fullName>
    </submittedName>
</protein>
<reference evidence="4" key="1">
    <citation type="submission" date="2017-02" db="UniProtKB">
        <authorList>
            <consortium name="WormBaseParasite"/>
        </authorList>
    </citation>
    <scope>IDENTIFICATION</scope>
</reference>
<keyword evidence="3" id="KW-1185">Reference proteome</keyword>
<dbReference type="AlphaFoldDB" id="A0A0N4YC98"/>
<organism evidence="4">
    <name type="scientific">Nippostrongylus brasiliensis</name>
    <name type="common">Rat hookworm</name>
    <dbReference type="NCBI Taxonomy" id="27835"/>
    <lineage>
        <taxon>Eukaryota</taxon>
        <taxon>Metazoa</taxon>
        <taxon>Ecdysozoa</taxon>
        <taxon>Nematoda</taxon>
        <taxon>Chromadorea</taxon>
        <taxon>Rhabditida</taxon>
        <taxon>Rhabditina</taxon>
        <taxon>Rhabditomorpha</taxon>
        <taxon>Strongyloidea</taxon>
        <taxon>Heligmosomidae</taxon>
        <taxon>Nippostrongylus</taxon>
    </lineage>
</organism>
<dbReference type="Proteomes" id="UP000271162">
    <property type="component" value="Unassembled WGS sequence"/>
</dbReference>
<dbReference type="EMBL" id="UYSL01021261">
    <property type="protein sequence ID" value="VDL77747.1"/>
    <property type="molecule type" value="Genomic_DNA"/>
</dbReference>
<proteinExistence type="predicted"/>
<sequence length="95" mass="10948">MSGNEGKWLLPLMPSYRLFLPSVNPARTEKDFYANYDPMVGIGTAVVLTLFFFVVTVKSCVRYIVRKWRMYQFYKNNSIGELTAEEQQPAETVIA</sequence>
<evidence type="ECO:0000313" key="4">
    <source>
        <dbReference type="WBParaSite" id="NBR_0001415701-mRNA-1"/>
    </source>
</evidence>